<dbReference type="AlphaFoldDB" id="A0A7W8DIU7"/>
<dbReference type="Pfam" id="PF03641">
    <property type="entry name" value="Lysine_decarbox"/>
    <property type="match status" value="1"/>
</dbReference>
<name>A0A7W8DIU7_9BACT</name>
<organism evidence="4 5">
    <name type="scientific">Prosthecobacter vanneervenii</name>
    <dbReference type="NCBI Taxonomy" id="48466"/>
    <lineage>
        <taxon>Bacteria</taxon>
        <taxon>Pseudomonadati</taxon>
        <taxon>Verrucomicrobiota</taxon>
        <taxon>Verrucomicrobiia</taxon>
        <taxon>Verrucomicrobiales</taxon>
        <taxon>Verrucomicrobiaceae</taxon>
        <taxon>Prosthecobacter</taxon>
    </lineage>
</organism>
<dbReference type="Proteomes" id="UP000590740">
    <property type="component" value="Unassembled WGS sequence"/>
</dbReference>
<dbReference type="RefSeq" id="WP_184338366.1">
    <property type="nucleotide sequence ID" value="NZ_JACHIG010000001.1"/>
</dbReference>
<gene>
    <name evidence="4" type="ORF">HNQ65_000997</name>
</gene>
<dbReference type="EC" id="3.2.2.n1" evidence="2"/>
<proteinExistence type="inferred from homology"/>
<keyword evidence="5" id="KW-1185">Reference proteome</keyword>
<comment type="caution">
    <text evidence="4">The sequence shown here is derived from an EMBL/GenBank/DDBJ whole genome shotgun (WGS) entry which is preliminary data.</text>
</comment>
<keyword evidence="2" id="KW-0378">Hydrolase</keyword>
<dbReference type="EMBL" id="JACHIG010000001">
    <property type="protein sequence ID" value="MBB5031443.1"/>
    <property type="molecule type" value="Genomic_DNA"/>
</dbReference>
<dbReference type="InterPro" id="IPR005269">
    <property type="entry name" value="LOG"/>
</dbReference>
<evidence type="ECO:0000256" key="3">
    <source>
        <dbReference type="SAM" id="MobiDB-lite"/>
    </source>
</evidence>
<sequence length="282" mass="31352">MPAPTLLDREPEPGTSLSGAPATPKTTVAAIHADEQFCSTLVDRALLSGPNRRLKDLQLLFSVAKDFMQGFRALHFVGPCITVFGSARFAEDHPYYKLARDMGAALARMGFTVMTGGGPGIMEAANRGAKDAGGRSVGCNIRLPFEQSHNPYLDRWVTMDHFFVRKTLLIKYSYGFIIMPGGFGTMDEMFEALTLIQTRKIKNFPIVIMGTDFWPEMRQFMEHMLRGATISPEDMDLIKWTDSVDEAVAHLQEKAVTQFGLRRDRVPECNPLLGEKALEGVC</sequence>
<dbReference type="NCBIfam" id="TIGR00730">
    <property type="entry name" value="Rossman fold protein, TIGR00730 family"/>
    <property type="match status" value="1"/>
</dbReference>
<evidence type="ECO:0000256" key="1">
    <source>
        <dbReference type="ARBA" id="ARBA00000274"/>
    </source>
</evidence>
<dbReference type="GO" id="GO:0005829">
    <property type="term" value="C:cytosol"/>
    <property type="evidence" value="ECO:0007669"/>
    <property type="project" value="TreeGrafter"/>
</dbReference>
<dbReference type="InterPro" id="IPR031100">
    <property type="entry name" value="LOG_fam"/>
</dbReference>
<dbReference type="GO" id="GO:0009691">
    <property type="term" value="P:cytokinin biosynthetic process"/>
    <property type="evidence" value="ECO:0007669"/>
    <property type="project" value="UniProtKB-UniRule"/>
</dbReference>
<evidence type="ECO:0000313" key="4">
    <source>
        <dbReference type="EMBL" id="MBB5031443.1"/>
    </source>
</evidence>
<dbReference type="PANTHER" id="PTHR43393">
    <property type="entry name" value="CYTOKININ RIBOSIDE 5'-MONOPHOSPHATE PHOSPHORIBOHYDROLASE"/>
    <property type="match status" value="1"/>
</dbReference>
<evidence type="ECO:0000313" key="5">
    <source>
        <dbReference type="Proteomes" id="UP000590740"/>
    </source>
</evidence>
<reference evidence="4 5" key="1">
    <citation type="submission" date="2020-08" db="EMBL/GenBank/DDBJ databases">
        <title>Genomic Encyclopedia of Type Strains, Phase IV (KMG-IV): sequencing the most valuable type-strain genomes for metagenomic binning, comparative biology and taxonomic classification.</title>
        <authorList>
            <person name="Goeker M."/>
        </authorList>
    </citation>
    <scope>NUCLEOTIDE SEQUENCE [LARGE SCALE GENOMIC DNA]</scope>
    <source>
        <strain evidence="4 5">DSM 12252</strain>
    </source>
</reference>
<dbReference type="SUPFAM" id="SSF102405">
    <property type="entry name" value="MCP/YpsA-like"/>
    <property type="match status" value="1"/>
</dbReference>
<comment type="similarity">
    <text evidence="2">Belongs to the LOG family.</text>
</comment>
<protein>
    <recommendedName>
        <fullName evidence="2">Cytokinin riboside 5'-monophosphate phosphoribohydrolase</fullName>
        <ecNumber evidence="2">3.2.2.n1</ecNumber>
    </recommendedName>
</protein>
<feature type="region of interest" description="Disordered" evidence="3">
    <location>
        <begin position="1"/>
        <end position="23"/>
    </location>
</feature>
<dbReference type="Gene3D" id="3.40.50.450">
    <property type="match status" value="1"/>
</dbReference>
<keyword evidence="2" id="KW-0203">Cytokinin biosynthesis</keyword>
<comment type="catalytic activity">
    <reaction evidence="1">
        <text>AMP + H2O = D-ribose 5-phosphate + adenine</text>
        <dbReference type="Rhea" id="RHEA:20129"/>
        <dbReference type="ChEBI" id="CHEBI:15377"/>
        <dbReference type="ChEBI" id="CHEBI:16708"/>
        <dbReference type="ChEBI" id="CHEBI:78346"/>
        <dbReference type="ChEBI" id="CHEBI:456215"/>
        <dbReference type="EC" id="3.2.2.4"/>
    </reaction>
</comment>
<accession>A0A7W8DIU7</accession>
<dbReference type="InterPro" id="IPR052341">
    <property type="entry name" value="LOG_family_nucleotidases"/>
</dbReference>
<evidence type="ECO:0000256" key="2">
    <source>
        <dbReference type="RuleBase" id="RU363015"/>
    </source>
</evidence>
<dbReference type="PANTHER" id="PTHR43393:SF3">
    <property type="entry name" value="LYSINE DECARBOXYLASE-LIKE PROTEIN"/>
    <property type="match status" value="1"/>
</dbReference>
<dbReference type="GO" id="GO:0008714">
    <property type="term" value="F:AMP nucleosidase activity"/>
    <property type="evidence" value="ECO:0007669"/>
    <property type="project" value="UniProtKB-EC"/>
</dbReference>